<dbReference type="InterPro" id="IPR011990">
    <property type="entry name" value="TPR-like_helical_dom_sf"/>
</dbReference>
<organism evidence="2 3">
    <name type="scientific">Sporosarcina newyorkensis 2681</name>
    <dbReference type="NCBI Taxonomy" id="1027292"/>
    <lineage>
        <taxon>Bacteria</taxon>
        <taxon>Bacillati</taxon>
        <taxon>Bacillota</taxon>
        <taxon>Bacilli</taxon>
        <taxon>Bacillales</taxon>
        <taxon>Caryophanaceae</taxon>
        <taxon>Sporosarcina</taxon>
    </lineage>
</organism>
<proteinExistence type="predicted"/>
<dbReference type="STRING" id="759851.SAMN04244570_1595"/>
<gene>
    <name evidence="2" type="ORF">HMPREF9372_1065</name>
</gene>
<protein>
    <submittedName>
        <fullName evidence="2">Response regulator</fullName>
    </submittedName>
</protein>
<dbReference type="InterPro" id="IPR029787">
    <property type="entry name" value="Nucleotide_cyclase"/>
</dbReference>
<dbReference type="eggNOG" id="COG3706">
    <property type="taxonomic scope" value="Bacteria"/>
</dbReference>
<dbReference type="PROSITE" id="PS50887">
    <property type="entry name" value="GGDEF"/>
    <property type="match status" value="1"/>
</dbReference>
<accession>F9DQI5</accession>
<dbReference type="HOGENOM" id="CLU_582285_0_0_9"/>
<dbReference type="SUPFAM" id="SSF48452">
    <property type="entry name" value="TPR-like"/>
    <property type="match status" value="1"/>
</dbReference>
<dbReference type="FunFam" id="3.30.70.270:FF:000001">
    <property type="entry name" value="Diguanylate cyclase domain protein"/>
    <property type="match status" value="1"/>
</dbReference>
<dbReference type="EMBL" id="AFPZ01000026">
    <property type="protein sequence ID" value="EGQ26923.1"/>
    <property type="molecule type" value="Genomic_DNA"/>
</dbReference>
<sequence>MGGANMLHEKELATLQNSISHLRSEGKYELVIKTAEELLKKGTQYADPKAILYAHYFSALSNYYVGDLKKVLFHIEAHHENCLSFGAKQDWMRSYYLQYFVSFISNDFEHGQKLLEDVLSIALETKNFVYVSMAYSNLSHMLNKTNQFSEALKAAQSAVKYANLYVADRFILSIRGHLYLVESALNMKRSDIAMTSIKCLDQLPEIQKYPQEKAFLTILKGRLYELLGDQKKAFQFYTTVKESDLLLHDNFLLKEIQQKRIEIAEHLFSYDELAIIQKEYIDLLHELESYNWGKAALELKLRLQASSKKTNEHLDYLTGLYNRRYLEETTDRLLAAASHTKESIVCIAFDIDNLKSINDTYGHLAGDEAIKMVAKVCSSLIRRDDILGRFGGDEFVLVMHGISREQAKKKALLIAKKIETIPLDLQTVPENITISIGIGDNLMRDVVSFKDLFHLADLALYRAKQNGKNQIVSFV</sequence>
<dbReference type="PANTHER" id="PTHR45138:SF9">
    <property type="entry name" value="DIGUANYLATE CYCLASE DGCM-RELATED"/>
    <property type="match status" value="1"/>
</dbReference>
<dbReference type="PANTHER" id="PTHR45138">
    <property type="entry name" value="REGULATORY COMPONENTS OF SENSORY TRANSDUCTION SYSTEM"/>
    <property type="match status" value="1"/>
</dbReference>
<reference evidence="2 3" key="1">
    <citation type="submission" date="2011-04" db="EMBL/GenBank/DDBJ databases">
        <authorList>
            <person name="Muzny D."/>
            <person name="Qin X."/>
            <person name="Deng J."/>
            <person name="Jiang H."/>
            <person name="Liu Y."/>
            <person name="Qu J."/>
            <person name="Song X.-Z."/>
            <person name="Zhang L."/>
            <person name="Thornton R."/>
            <person name="Coyle M."/>
            <person name="Francisco L."/>
            <person name="Jackson L."/>
            <person name="Javaid M."/>
            <person name="Korchina V."/>
            <person name="Kovar C."/>
            <person name="Mata R."/>
            <person name="Mathew T."/>
            <person name="Ngo R."/>
            <person name="Nguyen L."/>
            <person name="Nguyen N."/>
            <person name="Okwuonu G."/>
            <person name="Ongeri F."/>
            <person name="Pham C."/>
            <person name="Simmons D."/>
            <person name="Wilczek-Boney K."/>
            <person name="Hale W."/>
            <person name="Jakkamsetti A."/>
            <person name="Pham P."/>
            <person name="Ruth R."/>
            <person name="San Lucas F."/>
            <person name="Warren J."/>
            <person name="Zhang J."/>
            <person name="Zhao Z."/>
            <person name="Zhou C."/>
            <person name="Zhu D."/>
            <person name="Lee S."/>
            <person name="Bess C."/>
            <person name="Blankenburg K."/>
            <person name="Forbes L."/>
            <person name="Fu Q."/>
            <person name="Gubbala S."/>
            <person name="Hirani K."/>
            <person name="Jayaseelan J.C."/>
            <person name="Lara F."/>
            <person name="Munidasa M."/>
            <person name="Palculict T."/>
            <person name="Patil S."/>
            <person name="Pu L.-L."/>
            <person name="Saada N."/>
            <person name="Tang L."/>
            <person name="Weissenberger G."/>
            <person name="Zhu Y."/>
            <person name="Hemphill L."/>
            <person name="Shang Y."/>
            <person name="Youmans B."/>
            <person name="Ayvaz T."/>
            <person name="Ross M."/>
            <person name="Santibanez J."/>
            <person name="Aqrawi P."/>
            <person name="Gross S."/>
            <person name="Joshi V."/>
            <person name="Fowler G."/>
            <person name="Nazareth L."/>
            <person name="Reid J."/>
            <person name="Worley K."/>
            <person name="Petrosino J."/>
            <person name="Highlander S."/>
            <person name="Gibbs R."/>
        </authorList>
    </citation>
    <scope>NUCLEOTIDE SEQUENCE [LARGE SCALE GENOMIC DNA]</scope>
    <source>
        <strain evidence="2 3">2681</strain>
    </source>
</reference>
<evidence type="ECO:0000313" key="2">
    <source>
        <dbReference type="EMBL" id="EGQ26923.1"/>
    </source>
</evidence>
<dbReference type="InterPro" id="IPR050469">
    <property type="entry name" value="Diguanylate_Cyclase"/>
</dbReference>
<dbReference type="InterPro" id="IPR043128">
    <property type="entry name" value="Rev_trsase/Diguanyl_cyclase"/>
</dbReference>
<dbReference type="AlphaFoldDB" id="F9DQI5"/>
<name>F9DQI5_9BACL</name>
<evidence type="ECO:0000313" key="3">
    <source>
        <dbReference type="Proteomes" id="UP000005316"/>
    </source>
</evidence>
<dbReference type="NCBIfam" id="TIGR00254">
    <property type="entry name" value="GGDEF"/>
    <property type="match status" value="1"/>
</dbReference>
<dbReference type="GO" id="GO:0052621">
    <property type="term" value="F:diguanylate cyclase activity"/>
    <property type="evidence" value="ECO:0007669"/>
    <property type="project" value="TreeGrafter"/>
</dbReference>
<dbReference type="CDD" id="cd01949">
    <property type="entry name" value="GGDEF"/>
    <property type="match status" value="1"/>
</dbReference>
<dbReference type="OrthoDB" id="9759607at2"/>
<feature type="domain" description="GGDEF" evidence="1">
    <location>
        <begin position="342"/>
        <end position="475"/>
    </location>
</feature>
<dbReference type="Gene3D" id="3.30.70.270">
    <property type="match status" value="1"/>
</dbReference>
<dbReference type="Proteomes" id="UP000005316">
    <property type="component" value="Unassembled WGS sequence"/>
</dbReference>
<dbReference type="InterPro" id="IPR000160">
    <property type="entry name" value="GGDEF_dom"/>
</dbReference>
<evidence type="ECO:0000259" key="1">
    <source>
        <dbReference type="PROSITE" id="PS50887"/>
    </source>
</evidence>
<dbReference type="SUPFAM" id="SSF55073">
    <property type="entry name" value="Nucleotide cyclase"/>
    <property type="match status" value="1"/>
</dbReference>
<comment type="caution">
    <text evidence="2">The sequence shown here is derived from an EMBL/GenBank/DDBJ whole genome shotgun (WGS) entry which is preliminary data.</text>
</comment>
<dbReference type="Gene3D" id="1.25.40.10">
    <property type="entry name" value="Tetratricopeptide repeat domain"/>
    <property type="match status" value="1"/>
</dbReference>
<dbReference type="SMART" id="SM00267">
    <property type="entry name" value="GGDEF"/>
    <property type="match status" value="1"/>
</dbReference>
<dbReference type="Pfam" id="PF00990">
    <property type="entry name" value="GGDEF"/>
    <property type="match status" value="1"/>
</dbReference>